<dbReference type="AlphaFoldDB" id="A0AAE0BWH9"/>
<name>A0AAE0BWH9_9CHLO</name>
<organism evidence="2 3">
    <name type="scientific">Cymbomonas tetramitiformis</name>
    <dbReference type="NCBI Taxonomy" id="36881"/>
    <lineage>
        <taxon>Eukaryota</taxon>
        <taxon>Viridiplantae</taxon>
        <taxon>Chlorophyta</taxon>
        <taxon>Pyramimonadophyceae</taxon>
        <taxon>Pyramimonadales</taxon>
        <taxon>Pyramimonadaceae</taxon>
        <taxon>Cymbomonas</taxon>
    </lineage>
</organism>
<proteinExistence type="predicted"/>
<evidence type="ECO:0000313" key="3">
    <source>
        <dbReference type="Proteomes" id="UP001190700"/>
    </source>
</evidence>
<accession>A0AAE0BWH9</accession>
<dbReference type="EMBL" id="LGRX02033085">
    <property type="protein sequence ID" value="KAK3243080.1"/>
    <property type="molecule type" value="Genomic_DNA"/>
</dbReference>
<evidence type="ECO:0000256" key="1">
    <source>
        <dbReference type="SAM" id="MobiDB-lite"/>
    </source>
</evidence>
<dbReference type="Proteomes" id="UP001190700">
    <property type="component" value="Unassembled WGS sequence"/>
</dbReference>
<feature type="region of interest" description="Disordered" evidence="1">
    <location>
        <begin position="1"/>
        <end position="22"/>
    </location>
</feature>
<evidence type="ECO:0000313" key="2">
    <source>
        <dbReference type="EMBL" id="KAK3243080.1"/>
    </source>
</evidence>
<protein>
    <submittedName>
        <fullName evidence="2">Uncharacterized protein</fullName>
    </submittedName>
</protein>
<keyword evidence="3" id="KW-1185">Reference proteome</keyword>
<gene>
    <name evidence="2" type="ORF">CYMTET_47222</name>
</gene>
<reference evidence="2 3" key="1">
    <citation type="journal article" date="2015" name="Genome Biol. Evol.">
        <title>Comparative Genomics of a Bacterivorous Green Alga Reveals Evolutionary Causalities and Consequences of Phago-Mixotrophic Mode of Nutrition.</title>
        <authorList>
            <person name="Burns J.A."/>
            <person name="Paasch A."/>
            <person name="Narechania A."/>
            <person name="Kim E."/>
        </authorList>
    </citation>
    <scope>NUCLEOTIDE SEQUENCE [LARGE SCALE GENOMIC DNA]</scope>
    <source>
        <strain evidence="2 3">PLY_AMNH</strain>
    </source>
</reference>
<comment type="caution">
    <text evidence="2">The sequence shown here is derived from an EMBL/GenBank/DDBJ whole genome shotgun (WGS) entry which is preliminary data.</text>
</comment>
<feature type="region of interest" description="Disordered" evidence="1">
    <location>
        <begin position="37"/>
        <end position="69"/>
    </location>
</feature>
<sequence length="914" mass="102356">MRTLEMSGPSESDPPSDDDRDVSLAWKDLLLVHGFRRSEDDETPKESAAARSVKRARGEPDSWDNLGSIPVELSTDPPLVSILRLLENSNMLHVCGSGSKPLERKRSEAMYSDVNDVIHTQTFSYESKILTENVEIRLPNGGTARSMPCFFGQRCQGMSPQIKGHERTGGVILREYMNPKELDVFHTTGALPLERRPCLLCMRSQIHYAYMCVVQSSHHFPNPSVLINGFVNPRDVADGYSSDFMIPREERPTFRGLAGFLCVAEKHLLSWRRNNGVWEIDQSKLRWVPSETVAERLAQLLEAHGGDLPTHVERMLYVLLDHFVVSELRRRTRDATTTRVLCVDTLPDITECVQRAFLSRDTTGHRSGVLATSGRSFSECVSHILCKCVPRACHMRSLTTILNRYTKDAPPLLDLLVDIVRCGLLGSFDDGNARACLVVRRAVYESAAVIRDILSANFSKNSDDMFLLFCIREYMHATVTRCGALDAVIATFMPAWRTLHASVATVGDSCRLTSSSQLTPSNLALLREEEGRRRVFAQHVQNCGNYMRMANRNLPRLPLPHQLRIVIPFTPQPCLGSGLFDPCHLRKGIAKGVVLLGDDAPNEDGHRTDRSDPTEVLVRVKGQLSRLCRAGIEKEGTLTMEASERALLRSHTAPLAQALIARNVPSLVRLPLEVRKAQIRALRRRQAHAPSLAYDARERSEASVLYVCLFCGKVKNIMEKGSSGLDMAVFDDHDGRVYCAEKSCSSCAEVPLLRVVLTDGRSTESFACIFDDVAHAVCPSCGEIRRLDMLRLLSDRPSERGCDDCMASEREEVATNESSRRRRKHGALRPALVCFHCGAKVNARAKAIRIRHTEEPTGERTVRVCLNHSRSWMNKELSEDGAIDMSGEEFLRCINNSAKHARTNTETYSRRKNR</sequence>